<feature type="domain" description="DUF7154" evidence="1">
    <location>
        <begin position="44"/>
        <end position="146"/>
    </location>
</feature>
<evidence type="ECO:0000313" key="3">
    <source>
        <dbReference type="Proteomes" id="UP000008068"/>
    </source>
</evidence>
<evidence type="ECO:0000259" key="1">
    <source>
        <dbReference type="Pfam" id="PF23673"/>
    </source>
</evidence>
<dbReference type="EMBL" id="GL380093">
    <property type="protein sequence ID" value="EGT46181.1"/>
    <property type="molecule type" value="Genomic_DNA"/>
</dbReference>
<dbReference type="InParanoid" id="G0P674"/>
<organism evidence="3">
    <name type="scientific">Caenorhabditis brenneri</name>
    <name type="common">Nematode worm</name>
    <dbReference type="NCBI Taxonomy" id="135651"/>
    <lineage>
        <taxon>Eukaryota</taxon>
        <taxon>Metazoa</taxon>
        <taxon>Ecdysozoa</taxon>
        <taxon>Nematoda</taxon>
        <taxon>Chromadorea</taxon>
        <taxon>Rhabditida</taxon>
        <taxon>Rhabditina</taxon>
        <taxon>Rhabditomorpha</taxon>
        <taxon>Rhabditoidea</taxon>
        <taxon>Rhabditidae</taxon>
        <taxon>Peloderinae</taxon>
        <taxon>Caenorhabditis</taxon>
    </lineage>
</organism>
<name>G0P674_CAEBE</name>
<evidence type="ECO:0000313" key="2">
    <source>
        <dbReference type="EMBL" id="EGT46181.1"/>
    </source>
</evidence>
<dbReference type="Pfam" id="PF23673">
    <property type="entry name" value="DUF7154"/>
    <property type="match status" value="1"/>
</dbReference>
<dbReference type="AlphaFoldDB" id="G0P674"/>
<protein>
    <recommendedName>
        <fullName evidence="1">DUF7154 domain-containing protein</fullName>
    </recommendedName>
</protein>
<dbReference type="InterPro" id="IPR055578">
    <property type="entry name" value="DUF7154"/>
</dbReference>
<accession>G0P674</accession>
<sequence>MVRKSTSLEYIRQCTNGHGNEGRYTLVDNTLWGTSVRNLFVAKKFAVSGKGNITVPFKVYNGDSGQQYVNFVLVFQDHKADGSLKALDYKVTDRFGNILLTGNNFAETKFTAYYSWFFAKDAVDYYFTVNYEYQSGRQETMEVRWFAANYIPPNFLPFNN</sequence>
<reference evidence="3" key="1">
    <citation type="submission" date="2011-07" db="EMBL/GenBank/DDBJ databases">
        <authorList>
            <consortium name="Caenorhabditis brenneri Sequencing and Analysis Consortium"/>
            <person name="Wilson R.K."/>
        </authorList>
    </citation>
    <scope>NUCLEOTIDE SEQUENCE [LARGE SCALE GENOMIC DNA]</scope>
    <source>
        <strain evidence="3">PB2801</strain>
    </source>
</reference>
<dbReference type="HOGENOM" id="CLU_1653673_0_0_1"/>
<keyword evidence="3" id="KW-1185">Reference proteome</keyword>
<gene>
    <name evidence="2" type="ORF">CAEBREN_13523</name>
</gene>
<proteinExistence type="predicted"/>
<dbReference type="Proteomes" id="UP000008068">
    <property type="component" value="Unassembled WGS sequence"/>
</dbReference>